<evidence type="ECO:0000256" key="1">
    <source>
        <dbReference type="SAM" id="MobiDB-lite"/>
    </source>
</evidence>
<keyword evidence="3" id="KW-1185">Reference proteome</keyword>
<dbReference type="EMBL" id="FJOG01000008">
    <property type="protein sequence ID" value="CZR56763.1"/>
    <property type="molecule type" value="Genomic_DNA"/>
</dbReference>
<dbReference type="OrthoDB" id="2157530at2759"/>
<dbReference type="PANTHER" id="PTHR24148">
    <property type="entry name" value="ANKYRIN REPEAT DOMAIN-CONTAINING PROTEIN 39 HOMOLOG-RELATED"/>
    <property type="match status" value="1"/>
</dbReference>
<dbReference type="Proteomes" id="UP000184330">
    <property type="component" value="Unassembled WGS sequence"/>
</dbReference>
<evidence type="ECO:0008006" key="4">
    <source>
        <dbReference type="Google" id="ProtNLM"/>
    </source>
</evidence>
<evidence type="ECO:0000313" key="2">
    <source>
        <dbReference type="EMBL" id="CZR56763.1"/>
    </source>
</evidence>
<protein>
    <recommendedName>
        <fullName evidence="4">Heterokaryon incompatibility domain-containing protein</fullName>
    </recommendedName>
</protein>
<organism evidence="2 3">
    <name type="scientific">Phialocephala subalpina</name>
    <dbReference type="NCBI Taxonomy" id="576137"/>
    <lineage>
        <taxon>Eukaryota</taxon>
        <taxon>Fungi</taxon>
        <taxon>Dikarya</taxon>
        <taxon>Ascomycota</taxon>
        <taxon>Pezizomycotina</taxon>
        <taxon>Leotiomycetes</taxon>
        <taxon>Helotiales</taxon>
        <taxon>Mollisiaceae</taxon>
        <taxon>Phialocephala</taxon>
        <taxon>Phialocephala fortinii species complex</taxon>
    </lineage>
</organism>
<proteinExistence type="predicted"/>
<dbReference type="InterPro" id="IPR052895">
    <property type="entry name" value="HetReg/Transcr_Mod"/>
</dbReference>
<feature type="region of interest" description="Disordered" evidence="1">
    <location>
        <begin position="375"/>
        <end position="398"/>
    </location>
</feature>
<name>A0A1L7WVJ5_9HELO</name>
<sequence length="398" mass="44942">MNIGQIERAKDAKEKPRLGELMIRFAPWKATDLKDKVYALFGFSGDAKELNIIANYSLRLHQVWASAYRAILLQEQDFEILGLARCGHEVTTRTPELRSWIPDLASPPSSVPFSYNASTNEYKASGDTKARISFTQDVLGRMLPTILGMVEKGNFALMHSWIEELLSLAVEYCELEGRDFKEENFWRSLIGNVTGNGEIAPECYGDYFNSYREYQKLIYVFMQLKEIHEKVEDMKGFIQQREAFGMDSQLVKEAELFEFAISKHVQKRRFCITEQGRYGFEPKDTGSDFGRTIGEDYVCILAGSPVSCAIRRPLSGDQGNSFKNGWLLGEAYVHSPVCKTLCVQQFDHGVTSPDPQSHNQMFASAPQSLAWQLPTTAVPRPCPRPTPPKSSPHTIGEP</sequence>
<dbReference type="AlphaFoldDB" id="A0A1L7WVJ5"/>
<reference evidence="2 3" key="1">
    <citation type="submission" date="2016-03" db="EMBL/GenBank/DDBJ databases">
        <authorList>
            <person name="Ploux O."/>
        </authorList>
    </citation>
    <scope>NUCLEOTIDE SEQUENCE [LARGE SCALE GENOMIC DNA]</scope>
    <source>
        <strain evidence="2 3">UAMH 11012</strain>
    </source>
</reference>
<dbReference type="PANTHER" id="PTHR24148:SF64">
    <property type="entry name" value="HETEROKARYON INCOMPATIBILITY DOMAIN-CONTAINING PROTEIN"/>
    <property type="match status" value="1"/>
</dbReference>
<evidence type="ECO:0000313" key="3">
    <source>
        <dbReference type="Proteomes" id="UP000184330"/>
    </source>
</evidence>
<feature type="compositionally biased region" description="Pro residues" evidence="1">
    <location>
        <begin position="380"/>
        <end position="390"/>
    </location>
</feature>
<accession>A0A1L7WVJ5</accession>
<gene>
    <name evidence="2" type="ORF">PAC_06652</name>
</gene>